<dbReference type="Gene3D" id="3.40.50.1100">
    <property type="match status" value="2"/>
</dbReference>
<reference evidence="11 12" key="1">
    <citation type="journal article" date="2021" name="Elife">
        <title>Chloroplast acquisition without the gene transfer in kleptoplastic sea slugs, Plakobranchus ocellatus.</title>
        <authorList>
            <person name="Maeda T."/>
            <person name="Takahashi S."/>
            <person name="Yoshida T."/>
            <person name="Shimamura S."/>
            <person name="Takaki Y."/>
            <person name="Nagai Y."/>
            <person name="Toyoda A."/>
            <person name="Suzuki Y."/>
            <person name="Arimoto A."/>
            <person name="Ishii H."/>
            <person name="Satoh N."/>
            <person name="Nishiyama T."/>
            <person name="Hasebe M."/>
            <person name="Maruyama T."/>
            <person name="Minagawa J."/>
            <person name="Obokata J."/>
            <person name="Shigenobu S."/>
        </authorList>
    </citation>
    <scope>NUCLEOTIDE SEQUENCE [LARGE SCALE GENOMIC DNA]</scope>
</reference>
<dbReference type="Proteomes" id="UP000762676">
    <property type="component" value="Unassembled WGS sequence"/>
</dbReference>
<comment type="similarity">
    <text evidence="5">Belongs to the serine/threonine dehydratase family.</text>
</comment>
<evidence type="ECO:0000256" key="5">
    <source>
        <dbReference type="ARBA" id="ARBA00010869"/>
    </source>
</evidence>
<dbReference type="InterPro" id="IPR001926">
    <property type="entry name" value="TrpB-like_PALP"/>
</dbReference>
<comment type="cofactor">
    <cofactor evidence="2">
        <name>pyridoxal 5'-phosphate</name>
        <dbReference type="ChEBI" id="CHEBI:597326"/>
    </cofactor>
</comment>
<dbReference type="PANTHER" id="PTHR43050">
    <property type="entry name" value="SERINE / THREONINE RACEMASE FAMILY MEMBER"/>
    <property type="match status" value="1"/>
</dbReference>
<comment type="catalytic activity">
    <reaction evidence="9">
        <text>L-serine = pyruvate + NH4(+)</text>
        <dbReference type="Rhea" id="RHEA:19169"/>
        <dbReference type="ChEBI" id="CHEBI:15361"/>
        <dbReference type="ChEBI" id="CHEBI:28938"/>
        <dbReference type="ChEBI" id="CHEBI:33384"/>
        <dbReference type="EC" id="4.3.1.17"/>
    </reaction>
</comment>
<dbReference type="EC" id="4.3.1.17" evidence="6"/>
<evidence type="ECO:0000256" key="6">
    <source>
        <dbReference type="ARBA" id="ARBA00012093"/>
    </source>
</evidence>
<keyword evidence="7" id="KW-0460">Magnesium</keyword>
<evidence type="ECO:0000256" key="8">
    <source>
        <dbReference type="ARBA" id="ARBA00022898"/>
    </source>
</evidence>
<feature type="domain" description="Tryptophan synthase beta chain-like PALP" evidence="10">
    <location>
        <begin position="18"/>
        <end position="253"/>
    </location>
</feature>
<dbReference type="InterPro" id="IPR000634">
    <property type="entry name" value="Ser/Thr_deHydtase_PyrdxlP-BS"/>
</dbReference>
<dbReference type="GO" id="GO:0030378">
    <property type="term" value="F:serine racemase activity"/>
    <property type="evidence" value="ECO:0007669"/>
    <property type="project" value="TreeGrafter"/>
</dbReference>
<evidence type="ECO:0000256" key="2">
    <source>
        <dbReference type="ARBA" id="ARBA00001933"/>
    </source>
</evidence>
<dbReference type="GO" id="GO:0003941">
    <property type="term" value="F:L-serine ammonia-lyase activity"/>
    <property type="evidence" value="ECO:0007669"/>
    <property type="project" value="UniProtKB-EC"/>
</dbReference>
<dbReference type="GO" id="GO:0018114">
    <property type="term" value="F:threonine racemase activity"/>
    <property type="evidence" value="ECO:0007669"/>
    <property type="project" value="TreeGrafter"/>
</dbReference>
<evidence type="ECO:0000259" key="10">
    <source>
        <dbReference type="Pfam" id="PF00291"/>
    </source>
</evidence>
<accession>A0AAV4HK88</accession>
<comment type="cofactor">
    <cofactor evidence="3">
        <name>Mn(2+)</name>
        <dbReference type="ChEBI" id="CHEBI:29035"/>
    </cofactor>
</comment>
<dbReference type="PANTHER" id="PTHR43050:SF1">
    <property type="entry name" value="SERINE RACEMASE"/>
    <property type="match status" value="1"/>
</dbReference>
<dbReference type="GO" id="GO:0005524">
    <property type="term" value="F:ATP binding"/>
    <property type="evidence" value="ECO:0007669"/>
    <property type="project" value="TreeGrafter"/>
</dbReference>
<comment type="cofactor">
    <cofactor evidence="4">
        <name>Mg(2+)</name>
        <dbReference type="ChEBI" id="CHEBI:18420"/>
    </cofactor>
</comment>
<dbReference type="EMBL" id="BMAT01005700">
    <property type="protein sequence ID" value="GFR98577.1"/>
    <property type="molecule type" value="Genomic_DNA"/>
</dbReference>
<evidence type="ECO:0000256" key="4">
    <source>
        <dbReference type="ARBA" id="ARBA00001946"/>
    </source>
</evidence>
<evidence type="ECO:0000256" key="1">
    <source>
        <dbReference type="ARBA" id="ARBA00001913"/>
    </source>
</evidence>
<protein>
    <recommendedName>
        <fullName evidence="6">L-serine ammonia-lyase</fullName>
        <ecNumber evidence="6">4.3.1.17</ecNumber>
    </recommendedName>
</protein>
<comment type="cofactor">
    <cofactor evidence="1">
        <name>Ca(2+)</name>
        <dbReference type="ChEBI" id="CHEBI:29108"/>
    </cofactor>
</comment>
<sequence length="268" mass="29026">MDDACVDFHDVVQAYKRISPYVHKTTVVTSCQADEKSGRKLFFKCECQQKTGSFKARGALNAVLRIKETLGTIPGFVTFSSGNHAQALSWASHMADLPCYPVVPEMAPLSKKEAIRGYGANLVVAGKCPKQGLELARKLAIEKDLHYISSSDQTDVIAGQGTTSLEFLEQVPDLDAILVPMAGGGLAAGTAIAAKAINPEIKIYLVTPKGKRVEEYLRTGRRPWHGPYTYLNTVADGLRLEQTGLISSPIFKELAEKQVFEVVGLGAS</sequence>
<evidence type="ECO:0000256" key="7">
    <source>
        <dbReference type="ARBA" id="ARBA00022842"/>
    </source>
</evidence>
<dbReference type="PROSITE" id="PS00165">
    <property type="entry name" value="DEHYDRATASE_SER_THR"/>
    <property type="match status" value="1"/>
</dbReference>
<evidence type="ECO:0000313" key="11">
    <source>
        <dbReference type="EMBL" id="GFR98577.1"/>
    </source>
</evidence>
<comment type="caution">
    <text evidence="11">The sequence shown here is derived from an EMBL/GenBank/DDBJ whole genome shotgun (WGS) entry which is preliminary data.</text>
</comment>
<evidence type="ECO:0000256" key="9">
    <source>
        <dbReference type="ARBA" id="ARBA00049406"/>
    </source>
</evidence>
<dbReference type="GO" id="GO:0030170">
    <property type="term" value="F:pyridoxal phosphate binding"/>
    <property type="evidence" value="ECO:0007669"/>
    <property type="project" value="InterPro"/>
</dbReference>
<dbReference type="Pfam" id="PF00291">
    <property type="entry name" value="PALP"/>
    <property type="match status" value="1"/>
</dbReference>
<dbReference type="AlphaFoldDB" id="A0AAV4HK88"/>
<name>A0AAV4HK88_9GAST</name>
<dbReference type="GO" id="GO:0000287">
    <property type="term" value="F:magnesium ion binding"/>
    <property type="evidence" value="ECO:0007669"/>
    <property type="project" value="TreeGrafter"/>
</dbReference>
<dbReference type="InterPro" id="IPR036052">
    <property type="entry name" value="TrpB-like_PALP_sf"/>
</dbReference>
<dbReference type="GO" id="GO:0070179">
    <property type="term" value="P:D-serine biosynthetic process"/>
    <property type="evidence" value="ECO:0007669"/>
    <property type="project" value="TreeGrafter"/>
</dbReference>
<dbReference type="SUPFAM" id="SSF53686">
    <property type="entry name" value="Tryptophan synthase beta subunit-like PLP-dependent enzymes"/>
    <property type="match status" value="1"/>
</dbReference>
<keyword evidence="12" id="KW-1185">Reference proteome</keyword>
<organism evidence="11 12">
    <name type="scientific">Elysia marginata</name>
    <dbReference type="NCBI Taxonomy" id="1093978"/>
    <lineage>
        <taxon>Eukaryota</taxon>
        <taxon>Metazoa</taxon>
        <taxon>Spiralia</taxon>
        <taxon>Lophotrochozoa</taxon>
        <taxon>Mollusca</taxon>
        <taxon>Gastropoda</taxon>
        <taxon>Heterobranchia</taxon>
        <taxon>Euthyneura</taxon>
        <taxon>Panpulmonata</taxon>
        <taxon>Sacoglossa</taxon>
        <taxon>Placobranchoidea</taxon>
        <taxon>Plakobranchidae</taxon>
        <taxon>Elysia</taxon>
    </lineage>
</organism>
<evidence type="ECO:0000256" key="3">
    <source>
        <dbReference type="ARBA" id="ARBA00001936"/>
    </source>
</evidence>
<gene>
    <name evidence="11" type="ORF">ElyMa_002772700</name>
</gene>
<proteinExistence type="inferred from homology"/>
<keyword evidence="8" id="KW-0663">Pyridoxal phosphate</keyword>
<evidence type="ECO:0000313" key="12">
    <source>
        <dbReference type="Proteomes" id="UP000762676"/>
    </source>
</evidence>